<keyword evidence="3" id="KW-1185">Reference proteome</keyword>
<reference evidence="2 3" key="1">
    <citation type="submission" date="2022-10" db="EMBL/GenBank/DDBJ databases">
        <title>Defluviimonas sp. nov., isolated from ocean surface water.</title>
        <authorList>
            <person name="He W."/>
            <person name="Wang L."/>
            <person name="Zhang D.-F."/>
        </authorList>
    </citation>
    <scope>NUCLEOTIDE SEQUENCE [LARGE SCALE GENOMIC DNA]</scope>
    <source>
        <strain evidence="2 3">WL0075</strain>
    </source>
</reference>
<evidence type="ECO:0000313" key="3">
    <source>
        <dbReference type="Proteomes" id="UP001652503"/>
    </source>
</evidence>
<evidence type="ECO:0000313" key="2">
    <source>
        <dbReference type="EMBL" id="MCV2863640.1"/>
    </source>
</evidence>
<dbReference type="EMBL" id="JAOWLA010000002">
    <property type="protein sequence ID" value="MCV2863640.1"/>
    <property type="molecule type" value="Genomic_DNA"/>
</dbReference>
<proteinExistence type="predicted"/>
<protein>
    <submittedName>
        <fullName evidence="2">Uncharacterized protein</fullName>
    </submittedName>
</protein>
<gene>
    <name evidence="2" type="ORF">OE647_02680</name>
</gene>
<keyword evidence="1" id="KW-0812">Transmembrane</keyword>
<dbReference type="RefSeq" id="WP_263720099.1">
    <property type="nucleotide sequence ID" value="NZ_JAOWLA010000002.1"/>
</dbReference>
<dbReference type="Proteomes" id="UP001652503">
    <property type="component" value="Unassembled WGS sequence"/>
</dbReference>
<organism evidence="2 3">
    <name type="scientific">Albidovulum sediminicola</name>
    <dbReference type="NCBI Taxonomy" id="2984331"/>
    <lineage>
        <taxon>Bacteria</taxon>
        <taxon>Pseudomonadati</taxon>
        <taxon>Pseudomonadota</taxon>
        <taxon>Alphaproteobacteria</taxon>
        <taxon>Rhodobacterales</taxon>
        <taxon>Paracoccaceae</taxon>
        <taxon>Albidovulum</taxon>
    </lineage>
</organism>
<keyword evidence="1" id="KW-1133">Transmembrane helix</keyword>
<feature type="transmembrane region" description="Helical" evidence="1">
    <location>
        <begin position="21"/>
        <end position="40"/>
    </location>
</feature>
<accession>A0ABT2YXN3</accession>
<evidence type="ECO:0000256" key="1">
    <source>
        <dbReference type="SAM" id="Phobius"/>
    </source>
</evidence>
<comment type="caution">
    <text evidence="2">The sequence shown here is derived from an EMBL/GenBank/DDBJ whole genome shotgun (WGS) entry which is preliminary data.</text>
</comment>
<name>A0ABT2YXN3_9RHOB</name>
<sequence>MSRPAIAKIKPPALPRLDARQWAGVVVVAAAILGYFAWLYTLEQRSADHFARMRAEDPAVYLEQLREADGFARFLPEYATLTGLDAFKADTPSFLLGRWTMQKAPLRLPPGVVPEQCSDPITFDYGLVLMAEAGGSALSVQYRVADGGVDLKGPTMKDTRIALVSFGALLDHLEFTPPGRETGVYAYRCGH</sequence>
<keyword evidence="1" id="KW-0472">Membrane</keyword>